<evidence type="ECO:0000313" key="2">
    <source>
        <dbReference type="Proteomes" id="UP001595444"/>
    </source>
</evidence>
<gene>
    <name evidence="1" type="ORF">ACFOKA_15040</name>
</gene>
<dbReference type="EMBL" id="JBHRSL010000013">
    <property type="protein sequence ID" value="MFC3053226.1"/>
    <property type="molecule type" value="Genomic_DNA"/>
</dbReference>
<sequence>MTGNVPERHPTLGVPSKIYPYRNEKGDMVAAVYRFDTVNTVNSVNSVNNGVERYTPLKAVATGTGNNALDRYAPFNTGIQGGISAHNHNNGKKEIRPYCLIAHDWVRPVKPLLYDLETISSDRSRPVILVEGEKCVDALSKLGFLATTSMGGSNAAHFTDWSPLRGRDIIIWPDNDEPGQKYAASVAELCLQAGAASLAIVDLSPATIKRALGEGYAAPPIAVMTGEDRSSPVYTGLTKGWDAADAVVEGWGKKHIETLLSYATAYENRSGPVSANDNDHNNWPAPDMTILDREAPPPAFPLEIFPPALADWVIKTARSKSSPIDYVAATVLTGCASLIGSSRRVSPWVGWKEPIILWSMLVGSPSAGKSPAMDPVLSVLCTIEGDSLTDHAEALRLYETNKMEADLVRSAWERKAKDAVDAGGSPPILPVAAKAPDMPVRKRLTVRDATIEALLAALKGQPKGLLMVRDELAGWFASFDRYSGSKGGDRALWLEAYGGRPYTLDRVKNGGTPFHIPSLAIAVIGGIQPDRLQSCLLKGDDDGLRPYQV</sequence>
<evidence type="ECO:0000313" key="1">
    <source>
        <dbReference type="EMBL" id="MFC3053226.1"/>
    </source>
</evidence>
<proteinExistence type="predicted"/>
<reference evidence="2" key="1">
    <citation type="journal article" date="2019" name="Int. J. Syst. Evol. Microbiol.">
        <title>The Global Catalogue of Microorganisms (GCM) 10K type strain sequencing project: providing services to taxonomists for standard genome sequencing and annotation.</title>
        <authorList>
            <consortium name="The Broad Institute Genomics Platform"/>
            <consortium name="The Broad Institute Genome Sequencing Center for Infectious Disease"/>
            <person name="Wu L."/>
            <person name="Ma J."/>
        </authorList>
    </citation>
    <scope>NUCLEOTIDE SEQUENCE [LARGE SCALE GENOMIC DNA]</scope>
    <source>
        <strain evidence="2">KCTC 62164</strain>
    </source>
</reference>
<dbReference type="CDD" id="cd01029">
    <property type="entry name" value="TOPRIM_primases"/>
    <property type="match status" value="1"/>
</dbReference>
<comment type="caution">
    <text evidence="1">The sequence shown here is derived from an EMBL/GenBank/DDBJ whole genome shotgun (WGS) entry which is preliminary data.</text>
</comment>
<dbReference type="Pfam" id="PF13148">
    <property type="entry name" value="DUF3987"/>
    <property type="match status" value="1"/>
</dbReference>
<protein>
    <submittedName>
        <fullName evidence="1">DUF3987 domain-containing protein</fullName>
    </submittedName>
</protein>
<organism evidence="1 2">
    <name type="scientific">Kordiimonas pumila</name>
    <dbReference type="NCBI Taxonomy" id="2161677"/>
    <lineage>
        <taxon>Bacteria</taxon>
        <taxon>Pseudomonadati</taxon>
        <taxon>Pseudomonadota</taxon>
        <taxon>Alphaproteobacteria</taxon>
        <taxon>Kordiimonadales</taxon>
        <taxon>Kordiimonadaceae</taxon>
        <taxon>Kordiimonas</taxon>
    </lineage>
</organism>
<dbReference type="InterPro" id="IPR034154">
    <property type="entry name" value="TOPRIM_DnaG/twinkle"/>
</dbReference>
<accession>A0ABV7D7Y1</accession>
<dbReference type="Proteomes" id="UP001595444">
    <property type="component" value="Unassembled WGS sequence"/>
</dbReference>
<name>A0ABV7D7Y1_9PROT</name>
<keyword evidence="2" id="KW-1185">Reference proteome</keyword>
<dbReference type="InterPro" id="IPR025048">
    <property type="entry name" value="DUF3987"/>
</dbReference>
<dbReference type="Gene3D" id="3.40.1360.10">
    <property type="match status" value="1"/>
</dbReference>
<dbReference type="RefSeq" id="WP_194215015.1">
    <property type="nucleotide sequence ID" value="NZ_CP061205.1"/>
</dbReference>